<sequence length="103" mass="11635">RTGHCFSGEYYSQFVPDENVDCPCGEAFQSREHILRHCPRYARHRHVLRAVSRDVSLPEILGTADGIEALAKFLRKSGAFTKTGEPRAARTAPRWEDEADDFG</sequence>
<dbReference type="EMBL" id="KV426663">
    <property type="protein sequence ID" value="KZV79181.1"/>
    <property type="molecule type" value="Genomic_DNA"/>
</dbReference>
<dbReference type="InParanoid" id="A0A166NHW9"/>
<dbReference type="AlphaFoldDB" id="A0A166NHW9"/>
<feature type="region of interest" description="Disordered" evidence="1">
    <location>
        <begin position="83"/>
        <end position="103"/>
    </location>
</feature>
<name>A0A166NHW9_EXIGL</name>
<accession>A0A166NHW9</accession>
<evidence type="ECO:0000256" key="1">
    <source>
        <dbReference type="SAM" id="MobiDB-lite"/>
    </source>
</evidence>
<gene>
    <name evidence="2" type="ORF">EXIGLDRAFT_591042</name>
</gene>
<reference evidence="2 3" key="1">
    <citation type="journal article" date="2016" name="Mol. Biol. Evol.">
        <title>Comparative Genomics of Early-Diverging Mushroom-Forming Fungi Provides Insights into the Origins of Lignocellulose Decay Capabilities.</title>
        <authorList>
            <person name="Nagy L.G."/>
            <person name="Riley R."/>
            <person name="Tritt A."/>
            <person name="Adam C."/>
            <person name="Daum C."/>
            <person name="Floudas D."/>
            <person name="Sun H."/>
            <person name="Yadav J.S."/>
            <person name="Pangilinan J."/>
            <person name="Larsson K.H."/>
            <person name="Matsuura K."/>
            <person name="Barry K."/>
            <person name="Labutti K."/>
            <person name="Kuo R."/>
            <person name="Ohm R.A."/>
            <person name="Bhattacharya S.S."/>
            <person name="Shirouzu T."/>
            <person name="Yoshinaga Y."/>
            <person name="Martin F.M."/>
            <person name="Grigoriev I.V."/>
            <person name="Hibbett D.S."/>
        </authorList>
    </citation>
    <scope>NUCLEOTIDE SEQUENCE [LARGE SCALE GENOMIC DNA]</scope>
    <source>
        <strain evidence="2 3">HHB12029</strain>
    </source>
</reference>
<dbReference type="STRING" id="1314781.A0A166NHW9"/>
<feature type="non-terminal residue" evidence="2">
    <location>
        <position position="1"/>
    </location>
</feature>
<evidence type="ECO:0000313" key="3">
    <source>
        <dbReference type="Proteomes" id="UP000077266"/>
    </source>
</evidence>
<evidence type="ECO:0000313" key="2">
    <source>
        <dbReference type="EMBL" id="KZV79181.1"/>
    </source>
</evidence>
<proteinExistence type="predicted"/>
<dbReference type="Proteomes" id="UP000077266">
    <property type="component" value="Unassembled WGS sequence"/>
</dbReference>
<dbReference type="OrthoDB" id="3230070at2759"/>
<organism evidence="2 3">
    <name type="scientific">Exidia glandulosa HHB12029</name>
    <dbReference type="NCBI Taxonomy" id="1314781"/>
    <lineage>
        <taxon>Eukaryota</taxon>
        <taxon>Fungi</taxon>
        <taxon>Dikarya</taxon>
        <taxon>Basidiomycota</taxon>
        <taxon>Agaricomycotina</taxon>
        <taxon>Agaricomycetes</taxon>
        <taxon>Auriculariales</taxon>
        <taxon>Exidiaceae</taxon>
        <taxon>Exidia</taxon>
    </lineage>
</organism>
<keyword evidence="3" id="KW-1185">Reference proteome</keyword>
<protein>
    <submittedName>
        <fullName evidence="2">Uncharacterized protein</fullName>
    </submittedName>
</protein>
<feature type="compositionally biased region" description="Basic and acidic residues" evidence="1">
    <location>
        <begin position="84"/>
        <end position="96"/>
    </location>
</feature>
<feature type="non-terminal residue" evidence="2">
    <location>
        <position position="103"/>
    </location>
</feature>